<protein>
    <submittedName>
        <fullName evidence="2">Uncharacterized protein</fullName>
    </submittedName>
</protein>
<gene>
    <name evidence="2" type="ORF">CRLFYP8_01150</name>
</gene>
<keyword evidence="1" id="KW-0472">Membrane</keyword>
<evidence type="ECO:0000313" key="2">
    <source>
        <dbReference type="EMBL" id="VYT59618.1"/>
    </source>
</evidence>
<dbReference type="AlphaFoldDB" id="A0A6N2Y270"/>
<evidence type="ECO:0000256" key="1">
    <source>
        <dbReference type="SAM" id="Phobius"/>
    </source>
</evidence>
<keyword evidence="1" id="KW-0812">Transmembrane</keyword>
<feature type="transmembrane region" description="Helical" evidence="1">
    <location>
        <begin position="6"/>
        <end position="26"/>
    </location>
</feature>
<dbReference type="RefSeq" id="WP_199721059.1">
    <property type="nucleotide sequence ID" value="NZ_QSLK01000016.1"/>
</dbReference>
<accession>A0A6N2Y270</accession>
<sequence length="56" mass="6706">MKDRTFIKILIFALAMFIALSVYQVLVIRNLKSSLETVTKDRDWVIEKYNQKEKEK</sequence>
<proteinExistence type="predicted"/>
<dbReference type="EMBL" id="CACRTL010000008">
    <property type="protein sequence ID" value="VYT59618.1"/>
    <property type="molecule type" value="Genomic_DNA"/>
</dbReference>
<keyword evidence="1" id="KW-1133">Transmembrane helix</keyword>
<organism evidence="2">
    <name type="scientific">Thomasclavelia ramosa</name>
    <dbReference type="NCBI Taxonomy" id="1547"/>
    <lineage>
        <taxon>Bacteria</taxon>
        <taxon>Bacillati</taxon>
        <taxon>Bacillota</taxon>
        <taxon>Erysipelotrichia</taxon>
        <taxon>Erysipelotrichales</taxon>
        <taxon>Coprobacillaceae</taxon>
        <taxon>Thomasclavelia</taxon>
    </lineage>
</organism>
<reference evidence="2" key="1">
    <citation type="submission" date="2019-11" db="EMBL/GenBank/DDBJ databases">
        <authorList>
            <person name="Feng L."/>
        </authorList>
    </citation>
    <scope>NUCLEOTIDE SEQUENCE</scope>
    <source>
        <strain evidence="2">CramosumLFYP8</strain>
    </source>
</reference>
<name>A0A6N2Y270_9FIRM</name>